<organism evidence="2 3">
    <name type="scientific">Aspergillus pseudocaelatus</name>
    <dbReference type="NCBI Taxonomy" id="1825620"/>
    <lineage>
        <taxon>Eukaryota</taxon>
        <taxon>Fungi</taxon>
        <taxon>Dikarya</taxon>
        <taxon>Ascomycota</taxon>
        <taxon>Pezizomycotina</taxon>
        <taxon>Eurotiomycetes</taxon>
        <taxon>Eurotiomycetidae</taxon>
        <taxon>Eurotiales</taxon>
        <taxon>Aspergillaceae</taxon>
        <taxon>Aspergillus</taxon>
        <taxon>Aspergillus subgen. Circumdati</taxon>
    </lineage>
</organism>
<gene>
    <name evidence="2" type="ORF">BDV36DRAFT_274346</name>
</gene>
<evidence type="ECO:0008006" key="4">
    <source>
        <dbReference type="Google" id="ProtNLM"/>
    </source>
</evidence>
<accession>A0ABQ6W357</accession>
<protein>
    <recommendedName>
        <fullName evidence="4">Secreted protein</fullName>
    </recommendedName>
</protein>
<keyword evidence="1" id="KW-0732">Signal</keyword>
<evidence type="ECO:0000256" key="1">
    <source>
        <dbReference type="SAM" id="SignalP"/>
    </source>
</evidence>
<evidence type="ECO:0000313" key="3">
    <source>
        <dbReference type="Proteomes" id="UP000325395"/>
    </source>
</evidence>
<feature type="chain" id="PRO_5046260184" description="Secreted protein" evidence="1">
    <location>
        <begin position="28"/>
        <end position="81"/>
    </location>
</feature>
<evidence type="ECO:0000313" key="2">
    <source>
        <dbReference type="EMBL" id="KAE8411534.1"/>
    </source>
</evidence>
<reference evidence="2 3" key="1">
    <citation type="submission" date="2019-04" db="EMBL/GenBank/DDBJ databases">
        <authorList>
            <consortium name="DOE Joint Genome Institute"/>
            <person name="Mondo S."/>
            <person name="Kjaerbolling I."/>
            <person name="Vesth T."/>
            <person name="Frisvad J.C."/>
            <person name="Nybo J.L."/>
            <person name="Theobald S."/>
            <person name="Kildgaard S."/>
            <person name="Isbrandt T."/>
            <person name="Kuo A."/>
            <person name="Sato A."/>
            <person name="Lyhne E.K."/>
            <person name="Kogle M.E."/>
            <person name="Wiebenga A."/>
            <person name="Kun R.S."/>
            <person name="Lubbers R.J."/>
            <person name="Makela M.R."/>
            <person name="Barry K."/>
            <person name="Chovatia M."/>
            <person name="Clum A."/>
            <person name="Daum C."/>
            <person name="Haridas S."/>
            <person name="He G."/>
            <person name="LaButti K."/>
            <person name="Lipzen A."/>
            <person name="Riley R."/>
            <person name="Salamov A."/>
            <person name="Simmons B.A."/>
            <person name="Magnuson J.K."/>
            <person name="Henrissat B."/>
            <person name="Mortensen U.H."/>
            <person name="Larsen T.O."/>
            <person name="Devries R.P."/>
            <person name="Grigoriev I.V."/>
            <person name="Machida M."/>
            <person name="Baker S.E."/>
            <person name="Andersen M.R."/>
            <person name="Cantor M.N."/>
            <person name="Hua S.X."/>
        </authorList>
    </citation>
    <scope>NUCLEOTIDE SEQUENCE [LARGE SCALE GENOMIC DNA]</scope>
    <source>
        <strain evidence="2 3">CBS 117616</strain>
    </source>
</reference>
<dbReference type="EMBL" id="ML735870">
    <property type="protein sequence ID" value="KAE8411534.1"/>
    <property type="molecule type" value="Genomic_DNA"/>
</dbReference>
<sequence>MADDGGQTRGLLVQHSLILLIFLGCQSPPPLSVFSVIGGSASTASQPGIPSARQPICDAALHIRVSIREKFPTNTWSSHAY</sequence>
<proteinExistence type="predicted"/>
<name>A0ABQ6W357_9EURO</name>
<dbReference type="Proteomes" id="UP000325395">
    <property type="component" value="Unassembled WGS sequence"/>
</dbReference>
<feature type="signal peptide" evidence="1">
    <location>
        <begin position="1"/>
        <end position="27"/>
    </location>
</feature>
<keyword evidence="3" id="KW-1185">Reference proteome</keyword>